<dbReference type="EMBL" id="JAHXRF010000001">
    <property type="protein sequence ID" value="MBW4864691.1"/>
    <property type="molecule type" value="Genomic_DNA"/>
</dbReference>
<dbReference type="PANTHER" id="PTHR22953:SF153">
    <property type="entry name" value="PURPLE ACID PHOSPHATASE"/>
    <property type="match status" value="1"/>
</dbReference>
<protein>
    <submittedName>
        <fullName evidence="4">Metallophosphoesterase</fullName>
    </submittedName>
</protein>
<dbReference type="GO" id="GO:0003993">
    <property type="term" value="F:acid phosphatase activity"/>
    <property type="evidence" value="ECO:0007669"/>
    <property type="project" value="InterPro"/>
</dbReference>
<comment type="caution">
    <text evidence="4">The sequence shown here is derived from an EMBL/GenBank/DDBJ whole genome shotgun (WGS) entry which is preliminary data.</text>
</comment>
<dbReference type="GO" id="GO:0046872">
    <property type="term" value="F:metal ion binding"/>
    <property type="evidence" value="ECO:0007669"/>
    <property type="project" value="InterPro"/>
</dbReference>
<feature type="domain" description="Purple acid phosphatase N-terminal" evidence="3">
    <location>
        <begin position="31"/>
        <end position="103"/>
    </location>
</feature>
<dbReference type="InterPro" id="IPR015914">
    <property type="entry name" value="PAPs_N"/>
</dbReference>
<evidence type="ECO:0000313" key="4">
    <source>
        <dbReference type="EMBL" id="MBW4864691.1"/>
    </source>
</evidence>
<dbReference type="Proteomes" id="UP001196873">
    <property type="component" value="Unassembled WGS sequence"/>
</dbReference>
<evidence type="ECO:0000259" key="3">
    <source>
        <dbReference type="Pfam" id="PF16656"/>
    </source>
</evidence>
<evidence type="ECO:0000313" key="5">
    <source>
        <dbReference type="Proteomes" id="UP001196873"/>
    </source>
</evidence>
<dbReference type="InterPro" id="IPR039331">
    <property type="entry name" value="PAPs-like"/>
</dbReference>
<dbReference type="AlphaFoldDB" id="A0AAW4NQ29"/>
<gene>
    <name evidence="4" type="ORF">KZY68_01370</name>
</gene>
<proteinExistence type="predicted"/>
<name>A0AAW4NQ29_9BACT</name>
<dbReference type="Pfam" id="PF16656">
    <property type="entry name" value="Pur_ac_phosph_N"/>
    <property type="match status" value="1"/>
</dbReference>
<dbReference type="RefSeq" id="WP_219424708.1">
    <property type="nucleotide sequence ID" value="NZ_JAHXQY010000001.1"/>
</dbReference>
<dbReference type="PANTHER" id="PTHR22953">
    <property type="entry name" value="ACID PHOSPHATASE RELATED"/>
    <property type="match status" value="1"/>
</dbReference>
<dbReference type="InterPro" id="IPR004843">
    <property type="entry name" value="Calcineurin-like_PHP"/>
</dbReference>
<evidence type="ECO:0000256" key="1">
    <source>
        <dbReference type="ARBA" id="ARBA00022729"/>
    </source>
</evidence>
<accession>A0AAW4NQ29</accession>
<organism evidence="4 5">
    <name type="scientific">Segatella salivae</name>
    <dbReference type="NCBI Taxonomy" id="228604"/>
    <lineage>
        <taxon>Bacteria</taxon>
        <taxon>Pseudomonadati</taxon>
        <taxon>Bacteroidota</taxon>
        <taxon>Bacteroidia</taxon>
        <taxon>Bacteroidales</taxon>
        <taxon>Prevotellaceae</taxon>
        <taxon>Segatella</taxon>
    </lineage>
</organism>
<evidence type="ECO:0000259" key="2">
    <source>
        <dbReference type="Pfam" id="PF00149"/>
    </source>
</evidence>
<feature type="domain" description="Calcineurin-like phosphoesterase" evidence="2">
    <location>
        <begin position="142"/>
        <end position="333"/>
    </location>
</feature>
<dbReference type="Pfam" id="PF00149">
    <property type="entry name" value="Metallophos"/>
    <property type="match status" value="1"/>
</dbReference>
<sequence>MKHLLLGLMLLFCVSAKGIKVTHGPWICDMDSTGVTIVWVTDVPGISYVEMATDSTDHFYSKTRKRYYAAEAGRRILTDSVHCVRIRGLKPDSKYRYRVVTQALKDWCNDDWVTLGGLAWSDVWKKKPYEFKTYPAKPREITFLVLNDIHERPQFMKELCKNVDLKKLDFILLNGDMSNRIRSQKHIMDAYLDTCVSMFATDVPLFFNRGNHELRGEFADYLNRYFPTNNGKYYRLQHVAGVDFLFIDSGEDKPDADLEYCGIVECDQYREEQERWLRSLQEEKKIGKYPIVVFSHMPPTLKNWHGPLHMQETLTPELNKMNVSVMLSGHLHRFDYQEPNEIINFPNLVNSNNTYLLCHIANGKMEVDYVGLTNKEKKHFTFPLK</sequence>
<keyword evidence="1" id="KW-0732">Signal</keyword>
<reference evidence="4" key="1">
    <citation type="submission" date="2021-07" db="EMBL/GenBank/DDBJ databases">
        <title>Genomic diversity and antimicrobial resistance of Prevotella spp. isolated from chronic lung disease airways.</title>
        <authorList>
            <person name="Webb K.A."/>
            <person name="Olagoke O.S."/>
            <person name="Baird T."/>
            <person name="Neill J."/>
            <person name="Pham A."/>
            <person name="Wells T.J."/>
            <person name="Ramsay K.A."/>
            <person name="Bell S.C."/>
            <person name="Sarovich D.S."/>
            <person name="Price E.P."/>
        </authorList>
    </citation>
    <scope>NUCLEOTIDE SEQUENCE</scope>
    <source>
        <strain evidence="4">SCHI0047.S.3</strain>
    </source>
</reference>